<evidence type="ECO:0000313" key="2">
    <source>
        <dbReference type="Proteomes" id="UP000095283"/>
    </source>
</evidence>
<protein>
    <submittedName>
        <fullName evidence="3">MFS domain-containing protein</fullName>
    </submittedName>
</protein>
<keyword evidence="1" id="KW-0472">Membrane</keyword>
<dbReference type="AlphaFoldDB" id="A0A1I7WIW1"/>
<dbReference type="Proteomes" id="UP000095283">
    <property type="component" value="Unplaced"/>
</dbReference>
<evidence type="ECO:0000256" key="1">
    <source>
        <dbReference type="SAM" id="Phobius"/>
    </source>
</evidence>
<proteinExistence type="predicted"/>
<name>A0A1I7WIW1_HETBA</name>
<reference evidence="3" key="1">
    <citation type="submission" date="2016-11" db="UniProtKB">
        <authorList>
            <consortium name="WormBaseParasite"/>
        </authorList>
    </citation>
    <scope>IDENTIFICATION</scope>
</reference>
<keyword evidence="2" id="KW-1185">Reference proteome</keyword>
<keyword evidence="1" id="KW-0812">Transmembrane</keyword>
<feature type="transmembrane region" description="Helical" evidence="1">
    <location>
        <begin position="40"/>
        <end position="62"/>
    </location>
</feature>
<evidence type="ECO:0000313" key="3">
    <source>
        <dbReference type="WBParaSite" id="Hba_04908"/>
    </source>
</evidence>
<dbReference type="WBParaSite" id="Hba_04908">
    <property type="protein sequence ID" value="Hba_04908"/>
    <property type="gene ID" value="Hba_04908"/>
</dbReference>
<sequence length="172" mass="18595">MATGNSLLLPIASAVGDDLPAVVDDESRTNTNLMSSLLNVYIVVISYLKTSIINILLLDLIIMFNLPGVMFSTHAACDRYEASLFGGRPVRMSRTLFGFSLWEARIKFNPYRVMIVLLYYFCATGVIHTNGASGLISSSVVINDTSGGRPAGRSLSVVRILDAVTALVFGVK</sequence>
<accession>A0A1I7WIW1</accession>
<keyword evidence="1" id="KW-1133">Transmembrane helix</keyword>
<organism evidence="2 3">
    <name type="scientific">Heterorhabditis bacteriophora</name>
    <name type="common">Entomopathogenic nematode worm</name>
    <dbReference type="NCBI Taxonomy" id="37862"/>
    <lineage>
        <taxon>Eukaryota</taxon>
        <taxon>Metazoa</taxon>
        <taxon>Ecdysozoa</taxon>
        <taxon>Nematoda</taxon>
        <taxon>Chromadorea</taxon>
        <taxon>Rhabditida</taxon>
        <taxon>Rhabditina</taxon>
        <taxon>Rhabditomorpha</taxon>
        <taxon>Strongyloidea</taxon>
        <taxon>Heterorhabditidae</taxon>
        <taxon>Heterorhabditis</taxon>
    </lineage>
</organism>